<feature type="transmembrane region" description="Helical" evidence="1">
    <location>
        <begin position="71"/>
        <end position="91"/>
    </location>
</feature>
<feature type="transmembrane region" description="Helical" evidence="1">
    <location>
        <begin position="6"/>
        <end position="26"/>
    </location>
</feature>
<accession>A0A7S1ZZB1</accession>
<evidence type="ECO:0000313" key="2">
    <source>
        <dbReference type="EMBL" id="CAD9352440.1"/>
    </source>
</evidence>
<dbReference type="AlphaFoldDB" id="A0A7S1ZZB1"/>
<keyword evidence="1" id="KW-0472">Membrane</keyword>
<dbReference type="EMBL" id="HBGN01034922">
    <property type="protein sequence ID" value="CAD9352440.1"/>
    <property type="molecule type" value="Transcribed_RNA"/>
</dbReference>
<feature type="transmembrane region" description="Helical" evidence="1">
    <location>
        <begin position="38"/>
        <end position="59"/>
    </location>
</feature>
<evidence type="ECO:0008006" key="3">
    <source>
        <dbReference type="Google" id="ProtNLM"/>
    </source>
</evidence>
<keyword evidence="1" id="KW-1133">Transmembrane helix</keyword>
<gene>
    <name evidence="2" type="ORF">DBRI1063_LOCUS22459</name>
</gene>
<organism evidence="2">
    <name type="scientific">Ditylum brightwellii</name>
    <dbReference type="NCBI Taxonomy" id="49249"/>
    <lineage>
        <taxon>Eukaryota</taxon>
        <taxon>Sar</taxon>
        <taxon>Stramenopiles</taxon>
        <taxon>Ochrophyta</taxon>
        <taxon>Bacillariophyta</taxon>
        <taxon>Mediophyceae</taxon>
        <taxon>Lithodesmiophycidae</taxon>
        <taxon>Lithodesmiales</taxon>
        <taxon>Lithodesmiaceae</taxon>
        <taxon>Ditylum</taxon>
    </lineage>
</organism>
<name>A0A7S1ZZB1_9STRA</name>
<evidence type="ECO:0000256" key="1">
    <source>
        <dbReference type="SAM" id="Phobius"/>
    </source>
</evidence>
<proteinExistence type="predicted"/>
<protein>
    <recommendedName>
        <fullName evidence="3">EXS domain-containing protein</fullName>
    </recommendedName>
</protein>
<feature type="transmembrane region" description="Helical" evidence="1">
    <location>
        <begin position="112"/>
        <end position="137"/>
    </location>
</feature>
<keyword evidence="1" id="KW-0812">Transmembrane</keyword>
<reference evidence="2" key="1">
    <citation type="submission" date="2021-01" db="EMBL/GenBank/DDBJ databases">
        <authorList>
            <person name="Corre E."/>
            <person name="Pelletier E."/>
            <person name="Niang G."/>
            <person name="Scheremetjew M."/>
            <person name="Finn R."/>
            <person name="Kale V."/>
            <person name="Holt S."/>
            <person name="Cochrane G."/>
            <person name="Meng A."/>
            <person name="Brown T."/>
            <person name="Cohen L."/>
        </authorList>
    </citation>
    <scope>NUCLEOTIDE SEQUENCE</scope>
    <source>
        <strain evidence="2">Pop2</strain>
    </source>
</reference>
<sequence>MSACSAVGIAAAAFNGTMLIWNVGFLRSESIAKYNRNLFSVEGQVAVLLWASAYAAAAVDAQSSSSCGGSTIWLIFAVEKMWYFYTWIRWNQNNDGIKLVKLALQSHDKLDVLAPLFHTLYGICDLTFGIMFAWLWLS</sequence>